<evidence type="ECO:0000256" key="1">
    <source>
        <dbReference type="ARBA" id="ARBA00023002"/>
    </source>
</evidence>
<name>A0AAE0I357_9PEZI</name>
<dbReference type="Gene3D" id="3.40.50.720">
    <property type="entry name" value="NAD(P)-binding Rossmann-like Domain"/>
    <property type="match status" value="1"/>
</dbReference>
<accession>A0AAE0I357</accession>
<evidence type="ECO:0000313" key="5">
    <source>
        <dbReference type="Proteomes" id="UP001286456"/>
    </source>
</evidence>
<dbReference type="AlphaFoldDB" id="A0AAE0I357"/>
<evidence type="ECO:0000256" key="2">
    <source>
        <dbReference type="ARBA" id="ARBA00023445"/>
    </source>
</evidence>
<dbReference type="PANTHER" id="PTHR10366:SF564">
    <property type="entry name" value="STEROL-4-ALPHA-CARBOXYLATE 3-DEHYDROGENASE, DECARBOXYLATING"/>
    <property type="match status" value="1"/>
</dbReference>
<sequence>MSRRILLTGGNGFVGSHILAQLLDRGFSVCCAVRTQAKGDKILIDFATQKSQIDIAIVPDIVEPEAYDATFRNSSFDTVFHTASPFTYVSGGEANTAESNNLQFLEPAIKGTLNLLRAVKDHAPTVKRVIWTGSCASVADYECLVSDPPRVYNEIDWNPITWNEAVNGEQSKAYRASKKFAELEAWSFMKNEKPHFDLVTLCPPATFGPLRHSIPSIRDLNESNARLWKACFDSSKDAPVPYIPVHTYVDVRDLAMTQIQAMLVPEAGNQRFLVAARQFSFQEVCDILQARFPLEQGERTPLGKPGTSSLPPGAYSIDNAKVRVILGVEFRAFEETIVDVARCLLEIERVEGASVGV</sequence>
<reference evidence="4" key="1">
    <citation type="journal article" date="2023" name="Mol. Phylogenet. Evol.">
        <title>Genome-scale phylogeny and comparative genomics of the fungal order Sordariales.</title>
        <authorList>
            <person name="Hensen N."/>
            <person name="Bonometti L."/>
            <person name="Westerberg I."/>
            <person name="Brannstrom I.O."/>
            <person name="Guillou S."/>
            <person name="Cros-Aarteil S."/>
            <person name="Calhoun S."/>
            <person name="Haridas S."/>
            <person name="Kuo A."/>
            <person name="Mondo S."/>
            <person name="Pangilinan J."/>
            <person name="Riley R."/>
            <person name="LaButti K."/>
            <person name="Andreopoulos B."/>
            <person name="Lipzen A."/>
            <person name="Chen C."/>
            <person name="Yan M."/>
            <person name="Daum C."/>
            <person name="Ng V."/>
            <person name="Clum A."/>
            <person name="Steindorff A."/>
            <person name="Ohm R.A."/>
            <person name="Martin F."/>
            <person name="Silar P."/>
            <person name="Natvig D.O."/>
            <person name="Lalanne C."/>
            <person name="Gautier V."/>
            <person name="Ament-Velasquez S.L."/>
            <person name="Kruys A."/>
            <person name="Hutchinson M.I."/>
            <person name="Powell A.J."/>
            <person name="Barry K."/>
            <person name="Miller A.N."/>
            <person name="Grigoriev I.V."/>
            <person name="Debuchy R."/>
            <person name="Gladieux P."/>
            <person name="Hiltunen Thoren M."/>
            <person name="Johannesson H."/>
        </authorList>
    </citation>
    <scope>NUCLEOTIDE SEQUENCE</scope>
    <source>
        <strain evidence="4">SMH4131-1</strain>
    </source>
</reference>
<keyword evidence="1" id="KW-0560">Oxidoreductase</keyword>
<dbReference type="Pfam" id="PF01370">
    <property type="entry name" value="Epimerase"/>
    <property type="match status" value="1"/>
</dbReference>
<keyword evidence="5" id="KW-1185">Reference proteome</keyword>
<feature type="domain" description="NAD-dependent epimerase/dehydratase" evidence="3">
    <location>
        <begin position="5"/>
        <end position="221"/>
    </location>
</feature>
<gene>
    <name evidence="4" type="ORF">B0T19DRAFT_389477</name>
</gene>
<dbReference type="InterPro" id="IPR001509">
    <property type="entry name" value="Epimerase_deHydtase"/>
</dbReference>
<dbReference type="InterPro" id="IPR036291">
    <property type="entry name" value="NAD(P)-bd_dom_sf"/>
</dbReference>
<comment type="similarity">
    <text evidence="2">Belongs to the NAD(P)-dependent epimerase/dehydratase family. Dihydroflavonol-4-reductase subfamily.</text>
</comment>
<comment type="caution">
    <text evidence="4">The sequence shown here is derived from an EMBL/GenBank/DDBJ whole genome shotgun (WGS) entry which is preliminary data.</text>
</comment>
<dbReference type="InterPro" id="IPR050425">
    <property type="entry name" value="NAD(P)_dehydrat-like"/>
</dbReference>
<protein>
    <submittedName>
        <fullName evidence="4">Flavonol reductase</fullName>
    </submittedName>
</protein>
<dbReference type="PANTHER" id="PTHR10366">
    <property type="entry name" value="NAD DEPENDENT EPIMERASE/DEHYDRATASE"/>
    <property type="match status" value="1"/>
</dbReference>
<dbReference type="GO" id="GO:0016616">
    <property type="term" value="F:oxidoreductase activity, acting on the CH-OH group of donors, NAD or NADP as acceptor"/>
    <property type="evidence" value="ECO:0007669"/>
    <property type="project" value="TreeGrafter"/>
</dbReference>
<proteinExistence type="inferred from homology"/>
<evidence type="ECO:0000259" key="3">
    <source>
        <dbReference type="Pfam" id="PF01370"/>
    </source>
</evidence>
<dbReference type="SUPFAM" id="SSF51735">
    <property type="entry name" value="NAD(P)-binding Rossmann-fold domains"/>
    <property type="match status" value="1"/>
</dbReference>
<organism evidence="4 5">
    <name type="scientific">Cercophora scortea</name>
    <dbReference type="NCBI Taxonomy" id="314031"/>
    <lineage>
        <taxon>Eukaryota</taxon>
        <taxon>Fungi</taxon>
        <taxon>Dikarya</taxon>
        <taxon>Ascomycota</taxon>
        <taxon>Pezizomycotina</taxon>
        <taxon>Sordariomycetes</taxon>
        <taxon>Sordariomycetidae</taxon>
        <taxon>Sordariales</taxon>
        <taxon>Lasiosphaeriaceae</taxon>
        <taxon>Cercophora</taxon>
    </lineage>
</organism>
<dbReference type="Proteomes" id="UP001286456">
    <property type="component" value="Unassembled WGS sequence"/>
</dbReference>
<dbReference type="EMBL" id="JAUEPO010000007">
    <property type="protein sequence ID" value="KAK3317399.1"/>
    <property type="molecule type" value="Genomic_DNA"/>
</dbReference>
<evidence type="ECO:0000313" key="4">
    <source>
        <dbReference type="EMBL" id="KAK3317399.1"/>
    </source>
</evidence>
<reference evidence="4" key="2">
    <citation type="submission" date="2023-06" db="EMBL/GenBank/DDBJ databases">
        <authorList>
            <consortium name="Lawrence Berkeley National Laboratory"/>
            <person name="Haridas S."/>
            <person name="Hensen N."/>
            <person name="Bonometti L."/>
            <person name="Westerberg I."/>
            <person name="Brannstrom I.O."/>
            <person name="Guillou S."/>
            <person name="Cros-Aarteil S."/>
            <person name="Calhoun S."/>
            <person name="Kuo A."/>
            <person name="Mondo S."/>
            <person name="Pangilinan J."/>
            <person name="Riley R."/>
            <person name="Labutti K."/>
            <person name="Andreopoulos B."/>
            <person name="Lipzen A."/>
            <person name="Chen C."/>
            <person name="Yanf M."/>
            <person name="Daum C."/>
            <person name="Ng V."/>
            <person name="Clum A."/>
            <person name="Steindorff A."/>
            <person name="Ohm R."/>
            <person name="Martin F."/>
            <person name="Silar P."/>
            <person name="Natvig D."/>
            <person name="Lalanne C."/>
            <person name="Gautier V."/>
            <person name="Ament-Velasquez S.L."/>
            <person name="Kruys A."/>
            <person name="Hutchinson M.I."/>
            <person name="Powell A.J."/>
            <person name="Barry K."/>
            <person name="Miller A.N."/>
            <person name="Grigoriev I.V."/>
            <person name="Debuchy R."/>
            <person name="Gladieux P."/>
            <person name="Thoren M.H."/>
            <person name="Johannesson H."/>
        </authorList>
    </citation>
    <scope>NUCLEOTIDE SEQUENCE</scope>
    <source>
        <strain evidence="4">SMH4131-1</strain>
    </source>
</reference>